<dbReference type="InterPro" id="IPR050554">
    <property type="entry name" value="Met_Synthase/Corrinoid"/>
</dbReference>
<dbReference type="InterPro" id="IPR004223">
    <property type="entry name" value="VitB12-dep_Met_synth_activ_dom"/>
</dbReference>
<name>A0A4Q2UU22_9BACT</name>
<dbReference type="GO" id="GO:0032259">
    <property type="term" value="P:methylation"/>
    <property type="evidence" value="ECO:0007669"/>
    <property type="project" value="UniProtKB-KW"/>
</dbReference>
<accession>A0A4Q2UU22</accession>
<dbReference type="RefSeq" id="WP_129600293.1">
    <property type="nucleotide sequence ID" value="NZ_SBLB01000001.1"/>
</dbReference>
<dbReference type="Gene3D" id="3.10.196.10">
    <property type="entry name" value="Vitamin B12-dependent methionine synthase, activation domain"/>
    <property type="match status" value="1"/>
</dbReference>
<reference evidence="3 4" key="1">
    <citation type="submission" date="2019-01" db="EMBL/GenBank/DDBJ databases">
        <title>Spirosoma flava sp. nov., a propanil-degrading bacterium isolated from herbicide-contaminated soil.</title>
        <authorList>
            <person name="Zhang L."/>
            <person name="Jiang J.-D."/>
        </authorList>
    </citation>
    <scope>NUCLEOTIDE SEQUENCE [LARGE SCALE GENOMIC DNA]</scope>
    <source>
        <strain evidence="3 4">TY50</strain>
    </source>
</reference>
<evidence type="ECO:0000259" key="2">
    <source>
        <dbReference type="PROSITE" id="PS50974"/>
    </source>
</evidence>
<evidence type="ECO:0000256" key="1">
    <source>
        <dbReference type="PROSITE-ProRule" id="PRU00346"/>
    </source>
</evidence>
<comment type="caution">
    <text evidence="3">The sequence shown here is derived from an EMBL/GenBank/DDBJ whole genome shotgun (WGS) entry which is preliminary data.</text>
</comment>
<dbReference type="AlphaFoldDB" id="A0A4Q2UU22"/>
<dbReference type="GO" id="GO:0008705">
    <property type="term" value="F:methionine synthase activity"/>
    <property type="evidence" value="ECO:0007669"/>
    <property type="project" value="InterPro"/>
</dbReference>
<feature type="domain" description="AdoMet activation" evidence="2">
    <location>
        <begin position="1"/>
        <end position="285"/>
    </location>
</feature>
<dbReference type="SUPFAM" id="SSF56507">
    <property type="entry name" value="Methionine synthase activation domain-like"/>
    <property type="match status" value="1"/>
</dbReference>
<dbReference type="Pfam" id="PF02965">
    <property type="entry name" value="Met_synt_B12"/>
    <property type="match status" value="1"/>
</dbReference>
<sequence>MIDWPAFSPFPSRFVGVSTFDAADTDRVRTYLNWSELFRQWEIPVPFPDALDSPDWCTTARSLLADANALLDDWIARGLLRPEVTFGVWQAWAEGDQVVVQPPGGGAVRLTFPRLPVADGSSYCLADLIKPAALLTTGESDYIGGYAVRLDQRIGAAIQTWAAAEDDYRVFLATDLCALYRSAVADYLHYRLRRFIWAYCDDDDLSNTDIIEGIHQGIRVSIGDYACPGPVERFGLSALLGLTPDIGIVNDPANPLSADSGFFFAHPRARHFPPQSVANPPIVNA</sequence>
<dbReference type="Gene3D" id="1.10.288.10">
    <property type="entry name" value="Cobalamin-dependent Methionine Synthase, domain 2"/>
    <property type="match status" value="1"/>
</dbReference>
<gene>
    <name evidence="3" type="ORF">EQG79_04730</name>
</gene>
<evidence type="ECO:0000313" key="3">
    <source>
        <dbReference type="EMBL" id="RYC71451.1"/>
    </source>
</evidence>
<dbReference type="InterPro" id="IPR037010">
    <property type="entry name" value="VitB12-dep_Met_synth_activ_sf"/>
</dbReference>
<dbReference type="PANTHER" id="PTHR45833">
    <property type="entry name" value="METHIONINE SYNTHASE"/>
    <property type="match status" value="1"/>
</dbReference>
<dbReference type="EMBL" id="SBLB01000001">
    <property type="protein sequence ID" value="RYC71451.1"/>
    <property type="molecule type" value="Genomic_DNA"/>
</dbReference>
<keyword evidence="1" id="KW-0808">Transferase</keyword>
<organism evidence="3 4">
    <name type="scientific">Spirosoma sordidisoli</name>
    <dbReference type="NCBI Taxonomy" id="2502893"/>
    <lineage>
        <taxon>Bacteria</taxon>
        <taxon>Pseudomonadati</taxon>
        <taxon>Bacteroidota</taxon>
        <taxon>Cytophagia</taxon>
        <taxon>Cytophagales</taxon>
        <taxon>Cytophagaceae</taxon>
        <taxon>Spirosoma</taxon>
    </lineage>
</organism>
<dbReference type="Proteomes" id="UP000290407">
    <property type="component" value="Unassembled WGS sequence"/>
</dbReference>
<keyword evidence="1" id="KW-0489">Methyltransferase</keyword>
<dbReference type="GO" id="GO:0005829">
    <property type="term" value="C:cytosol"/>
    <property type="evidence" value="ECO:0007669"/>
    <property type="project" value="TreeGrafter"/>
</dbReference>
<evidence type="ECO:0000313" key="4">
    <source>
        <dbReference type="Proteomes" id="UP000290407"/>
    </source>
</evidence>
<protein>
    <recommendedName>
        <fullName evidence="2">AdoMet activation domain-containing protein</fullName>
    </recommendedName>
</protein>
<dbReference type="PROSITE" id="PS50974">
    <property type="entry name" value="ADOMET_ACTIVATION"/>
    <property type="match status" value="1"/>
</dbReference>
<proteinExistence type="predicted"/>
<keyword evidence="4" id="KW-1185">Reference proteome</keyword>